<dbReference type="EMBL" id="GACK01010988">
    <property type="protein sequence ID" value="JAA54046.1"/>
    <property type="molecule type" value="mRNA"/>
</dbReference>
<feature type="region of interest" description="Disordered" evidence="1">
    <location>
        <begin position="1640"/>
        <end position="1667"/>
    </location>
</feature>
<feature type="compositionally biased region" description="Polar residues" evidence="1">
    <location>
        <begin position="2114"/>
        <end position="2123"/>
    </location>
</feature>
<feature type="compositionally biased region" description="Polar residues" evidence="1">
    <location>
        <begin position="1069"/>
        <end position="1096"/>
    </location>
</feature>
<evidence type="ECO:0000313" key="4">
    <source>
        <dbReference type="EMBL" id="JAA54046.1"/>
    </source>
</evidence>
<feature type="compositionally biased region" description="Polar residues" evidence="1">
    <location>
        <begin position="1969"/>
        <end position="1982"/>
    </location>
</feature>
<feature type="signal peptide" evidence="2">
    <location>
        <begin position="1"/>
        <end position="24"/>
    </location>
</feature>
<feature type="region of interest" description="Disordered" evidence="1">
    <location>
        <begin position="1367"/>
        <end position="1389"/>
    </location>
</feature>
<feature type="region of interest" description="Disordered" evidence="1">
    <location>
        <begin position="1150"/>
        <end position="1195"/>
    </location>
</feature>
<feature type="compositionally biased region" description="Polar residues" evidence="1">
    <location>
        <begin position="1848"/>
        <end position="1864"/>
    </location>
</feature>
<dbReference type="Pfam" id="PF01826">
    <property type="entry name" value="TIL"/>
    <property type="match status" value="1"/>
</dbReference>
<dbReference type="SUPFAM" id="SSF57567">
    <property type="entry name" value="Serine protease inhibitors"/>
    <property type="match status" value="1"/>
</dbReference>
<feature type="region of interest" description="Disordered" evidence="1">
    <location>
        <begin position="675"/>
        <end position="709"/>
    </location>
</feature>
<feature type="region of interest" description="Disordered" evidence="1">
    <location>
        <begin position="1600"/>
        <end position="1620"/>
    </location>
</feature>
<feature type="compositionally biased region" description="Polar residues" evidence="1">
    <location>
        <begin position="1807"/>
        <end position="1818"/>
    </location>
</feature>
<feature type="compositionally biased region" description="Basic and acidic residues" evidence="1">
    <location>
        <begin position="1921"/>
        <end position="1930"/>
    </location>
</feature>
<feature type="compositionally biased region" description="Polar residues" evidence="1">
    <location>
        <begin position="1159"/>
        <end position="1171"/>
    </location>
</feature>
<feature type="compositionally biased region" description="Polar residues" evidence="1">
    <location>
        <begin position="1646"/>
        <end position="1667"/>
    </location>
</feature>
<evidence type="ECO:0000259" key="3">
    <source>
        <dbReference type="Pfam" id="PF01826"/>
    </source>
</evidence>
<keyword evidence="2" id="KW-0732">Signal</keyword>
<feature type="compositionally biased region" description="Polar residues" evidence="1">
    <location>
        <begin position="1910"/>
        <end position="1920"/>
    </location>
</feature>
<dbReference type="InterPro" id="IPR002919">
    <property type="entry name" value="TIL_dom"/>
</dbReference>
<name>L7LQ54_RHIPC</name>
<accession>L7LQ54</accession>
<evidence type="ECO:0000256" key="1">
    <source>
        <dbReference type="SAM" id="MobiDB-lite"/>
    </source>
</evidence>
<feature type="region of interest" description="Disordered" evidence="1">
    <location>
        <begin position="1052"/>
        <end position="1101"/>
    </location>
</feature>
<organism evidence="4">
    <name type="scientific">Rhipicephalus pulchellus</name>
    <name type="common">Yellow backed tick</name>
    <name type="synonym">Dermacentor pulchellus</name>
    <dbReference type="NCBI Taxonomy" id="72859"/>
    <lineage>
        <taxon>Eukaryota</taxon>
        <taxon>Metazoa</taxon>
        <taxon>Ecdysozoa</taxon>
        <taxon>Arthropoda</taxon>
        <taxon>Chelicerata</taxon>
        <taxon>Arachnida</taxon>
        <taxon>Acari</taxon>
        <taxon>Parasitiformes</taxon>
        <taxon>Ixodida</taxon>
        <taxon>Ixodoidea</taxon>
        <taxon>Ixodidae</taxon>
        <taxon>Rhipicephalinae</taxon>
        <taxon>Rhipicephalus</taxon>
        <taxon>Rhipicephalus</taxon>
    </lineage>
</organism>
<sequence>MATIELWILALAVACVIYPDYAHGQFRRRFRRCTLPHERRAWFWERTEQYCSAGRTLEYRSRSQRCVCEPGYYRDEETNNCYDARMCGHCDSSKHERFNKCTNDCEAVCGKQVIQQCDKPCVPGCECMKGYIRKYKKGPCVPIQSCPPKCPAYMTFEMHRERCPRTCNVAREDSCSETNEGPGCACRKGFVLRAPFGTVRTRVWCIHESMCTFPDEVKEAGGRQHVEGSQIFKGSTAAANNSFWASNQGRRGVQEPMPKGTDEDLFLGGKGFPPIGNLAHLGDQRKLGIENGEIVQGKIPPGDDEQWRWNLRQQEHQGSLRQKIDQNLFQGKQEFPSLGGLVQKTDEGFNVGQEKLHLKGGQQVRGAGITGNVNLWGWNEGHRGSGSSVSKKMDKDLYRGVNQFSHLGYRSPKAGEGSQLRQQEVGFTGTYSGHGRGVSRRDRFWDWNNHQASLGNPASQQTGSNLYQGSGGFTAQGHLGYVRGQISALGRQKTGFEGGQMGQGQFQMQENPVQSTGQAPFTNLEETGFEGSKRMQVEATSASNNLWGAHKGQPEFQGTVPTGYDDTLSLGTKGYSPLGDMGNTRGQGSEMLRGSFMGSKHEGSSDQWKKTQGEQGHLGLGLGGQKGVQGVQGQSFDIDDWLSGQQQNGAMPDFTKGQEGDEGLVPTKIINTWTPDEGQLQKGESKKGGLPGSVRGASNLPGVGLPVGKLPELPKLDEGGAEGGIPSMGIPGGNISNILDILEAKVNAQKAINGPGQIQIISHGGSGAKGGEEQISKGKKTSAASSSGIKGGLTSSIKGASDVPGVGLPVGKLPELPKLGVNGGPGSIPGVELPAQNQQNILDILEAKVNSQKAISEPGQIEIIGHGGSGTKGGRQQISTNKRSAANSSGKKEGLTSSEKGAKNVLRVGPPLGGLPELPKVSGNGSPGGIPSVALPTVKTPNVLKTPEGKARFPKLSIEPGQIEILGHGGTGTKGGHLPGGVKQKAGAVDLTRQTKAINEHQTLQTATSALPVSASEISSLHFTGQGTQTRLGSTTEPSLIWTQQNELLSTPPEFERPNAAFPLPGANPASNYQQSESPHLTGQDRLSQQGNTVQPVSVEWKQQKQSLSGFLQLHMEKGQFPLSGANVASNNQQPEITRFEGQVWQQRHTDTAEPGSTVRMQGDQQSSGVSQYRRATAPGPLSGGSIVSTNEPPDSPGLAGHGWQILEGNTAQPTAAEWTQEKKHLSGISHFRRATASLPQSSATVGSANKQPVSTDFIGQGRRARFGVMAQPGLVEWTQNNEPFSGTSQLQTGTPSAPLLGTTVVPSIGQPENTDFTRSRWRRNYVNMEQPNSVYWTEQNKPLSGISEYQRVNAPYPLPYATVASNRQQTENAHSSIQGGRMLRSNTQQPGFVDWTHQNEPLADIPEYQRATASASLSGATAASTNQQFQSTDFTSHGLQTRHGNTVQPGAVEWAQENEPLLEISQFQKTKGSGAPSAWTFGSNIEQKKTTDFSGRNVRMHPSNTMPSSAVDQAQENKPVFVYRTFDRPTATVPLSGATDSSSNIQKGNTVFEGTLPDTGYGGATQTGVIDVTQQNTPLAQPTEFKSETALASLSNAASPLNQQGESRGLSGIYPQASSGSKTRRAAVGWMQQNQHFTRLPETPSARSSVPTSGASVVPTKQGQPNTHFTGNVFPIGQDSATQQGIIDWAEQQDALSMIPEFQSSTASDHLFGASAASTDQEKGSVDLTGKISQPVNENMKPEGAIDGTKQNNPQSKLPVLQSATASSASLLSATVTSGNEVKRTDDLTSEGSQVHPGSVAKTGVVESTQQITSISKPSKLKKEEAAVSLPGATASSGNRKGESQDIKSQGSQTTKDNLTQPSAVEGTHKNEVPKLHNTKGSSSIERPTVALKNLQNASDRLAKRDLQTHSAHTAQSSGTDRKEQKEALPKSLELQKAMSSPPLADSTRPKQESNKNNGFRGQESETGHGSTGQPGAQNVNAGERTEGVVDNQNLTLGQRIVHSGVHSGKALFDGPSNIWTFGGLFQHSMPTAGTGQPPVPVRNYPDGYGSYGAQGQPAFGGHMMPFGYPTVYPAPYIPMTNTWGQPNGVTDELQAQQQPVLEREMKGKFPASPTSLINQNAEKTESQDSTPGVKGISVFGVPHKRTAGVEPAAKNYAFDDSSLDSW</sequence>
<dbReference type="CDD" id="cd19941">
    <property type="entry name" value="TIL"/>
    <property type="match status" value="2"/>
</dbReference>
<feature type="region of interest" description="Disordered" evidence="1">
    <location>
        <begin position="1906"/>
        <end position="1982"/>
    </location>
</feature>
<dbReference type="Gene3D" id="2.10.25.10">
    <property type="entry name" value="Laminin"/>
    <property type="match status" value="1"/>
</dbReference>
<protein>
    <submittedName>
        <fullName evidence="4">Putative bitil peptide</fullName>
    </submittedName>
</protein>
<feature type="region of interest" description="Disordered" evidence="1">
    <location>
        <begin position="2111"/>
        <end position="2138"/>
    </location>
</feature>
<dbReference type="InterPro" id="IPR036084">
    <property type="entry name" value="Ser_inhib-like_sf"/>
</dbReference>
<feature type="chain" id="PRO_5003980718" evidence="2">
    <location>
        <begin position="25"/>
        <end position="2168"/>
    </location>
</feature>
<feature type="region of interest" description="Disordered" evidence="1">
    <location>
        <begin position="763"/>
        <end position="796"/>
    </location>
</feature>
<evidence type="ECO:0000256" key="2">
    <source>
        <dbReference type="SAM" id="SignalP"/>
    </source>
</evidence>
<feature type="region of interest" description="Disordered" evidence="1">
    <location>
        <begin position="1733"/>
        <end position="1757"/>
    </location>
</feature>
<feature type="region of interest" description="Disordered" evidence="1">
    <location>
        <begin position="862"/>
        <end position="918"/>
    </location>
</feature>
<feature type="domain" description="TIL" evidence="3">
    <location>
        <begin position="93"/>
        <end position="146"/>
    </location>
</feature>
<reference evidence="4" key="1">
    <citation type="submission" date="2012-11" db="EMBL/GenBank/DDBJ databases">
        <authorList>
            <person name="Lucero-Rivera Y.E."/>
            <person name="Tovar-Ramirez D."/>
        </authorList>
    </citation>
    <scope>NUCLEOTIDE SEQUENCE</scope>
    <source>
        <tissue evidence="4">Salivary gland</tissue>
    </source>
</reference>
<feature type="compositionally biased region" description="Polar residues" evidence="1">
    <location>
        <begin position="876"/>
        <end position="899"/>
    </location>
</feature>
<feature type="region of interest" description="Disordered" evidence="1">
    <location>
        <begin position="1777"/>
        <end position="1889"/>
    </location>
</feature>
<proteinExistence type="evidence at transcript level"/>
<reference evidence="4" key="2">
    <citation type="journal article" date="2015" name="J. Proteomics">
        <title>Sexual differences in the sialomes of the zebra tick, Rhipicephalus pulchellus.</title>
        <authorList>
            <person name="Tan A.W."/>
            <person name="Francischetti I.M."/>
            <person name="Slovak M."/>
            <person name="Kini R.M."/>
            <person name="Ribeiro J.M."/>
        </authorList>
    </citation>
    <scope>NUCLEOTIDE SEQUENCE</scope>
    <source>
        <tissue evidence="4">Salivary gland</tissue>
    </source>
</reference>